<keyword evidence="1" id="KW-0812">Transmembrane</keyword>
<dbReference type="RefSeq" id="WP_204845269.1">
    <property type="nucleotide sequence ID" value="NZ_JAFBCL010000001.1"/>
</dbReference>
<evidence type="ECO:0008006" key="4">
    <source>
        <dbReference type="Google" id="ProtNLM"/>
    </source>
</evidence>
<keyword evidence="1" id="KW-0472">Membrane</keyword>
<dbReference type="EMBL" id="JAFBCL010000001">
    <property type="protein sequence ID" value="MBM7814648.1"/>
    <property type="molecule type" value="Genomic_DNA"/>
</dbReference>
<dbReference type="SUPFAM" id="SSF56059">
    <property type="entry name" value="Glutathione synthetase ATP-binding domain-like"/>
    <property type="match status" value="1"/>
</dbReference>
<evidence type="ECO:0000313" key="3">
    <source>
        <dbReference type="Proteomes" id="UP001195724"/>
    </source>
</evidence>
<evidence type="ECO:0000313" key="2">
    <source>
        <dbReference type="EMBL" id="MBM7814648.1"/>
    </source>
</evidence>
<keyword evidence="1" id="KW-1133">Transmembrane helix</keyword>
<evidence type="ECO:0000256" key="1">
    <source>
        <dbReference type="SAM" id="Phobius"/>
    </source>
</evidence>
<dbReference type="Gene3D" id="3.30.470.20">
    <property type="entry name" value="ATP-grasp fold, B domain"/>
    <property type="match status" value="1"/>
</dbReference>
<comment type="caution">
    <text evidence="2">The sequence shown here is derived from an EMBL/GenBank/DDBJ whole genome shotgun (WGS) entry which is preliminary data.</text>
</comment>
<gene>
    <name evidence="2" type="ORF">JOE68_005513</name>
</gene>
<proteinExistence type="predicted"/>
<name>A0ABS2SEJ2_9PSEU</name>
<dbReference type="Proteomes" id="UP001195724">
    <property type="component" value="Unassembled WGS sequence"/>
</dbReference>
<sequence length="427" mass="47066">MTSFLPGVRGVALLTALVVTAPVTVLVCGVAHLLAPRRPCGARTTVLITTTHMTKSLLLARKFHEAGHRVVAVSTPRHRWGPLRFSRACCAFHPVADPALDPVGYVRDLVAVIRAEGVDTVVPVIDEPGLSQPTSDAVPVLAGFCSVLANEPGVHRRLNDKAGFAELVLDAGLPGPETRRITDVRQVRDADFAGRQYVLKPPEWTSMASDHRVVVVSDPAAPPADLPIGPDRPWVLQRRVTGREYCAHTTCRSGRITAYTCSESSALQLNYRHVEVPAIWRWVRDFVAAHRLEGQVSFDFILGDDGVPYAIECNPRPHSALVAFHDSPDLAAAYLDPAHDGVARPLPGSPAVHWLGAELGRLRQVLRRRELRAWLRGLVRGKDSVFDWRDPLPFLVMHHVQFPVLVLRALAARKRWERVNWATGKLV</sequence>
<keyword evidence="3" id="KW-1185">Reference proteome</keyword>
<organism evidence="2 3">
    <name type="scientific">Saccharothrix algeriensis</name>
    <dbReference type="NCBI Taxonomy" id="173560"/>
    <lineage>
        <taxon>Bacteria</taxon>
        <taxon>Bacillati</taxon>
        <taxon>Actinomycetota</taxon>
        <taxon>Actinomycetes</taxon>
        <taxon>Pseudonocardiales</taxon>
        <taxon>Pseudonocardiaceae</taxon>
        <taxon>Saccharothrix</taxon>
    </lineage>
</organism>
<accession>A0ABS2SEJ2</accession>
<feature type="transmembrane region" description="Helical" evidence="1">
    <location>
        <begin position="12"/>
        <end position="35"/>
    </location>
</feature>
<reference evidence="2 3" key="1">
    <citation type="submission" date="2021-01" db="EMBL/GenBank/DDBJ databases">
        <title>Sequencing the genomes of 1000 actinobacteria strains.</title>
        <authorList>
            <person name="Klenk H.-P."/>
        </authorList>
    </citation>
    <scope>NUCLEOTIDE SEQUENCE [LARGE SCALE GENOMIC DNA]</scope>
    <source>
        <strain evidence="2 3">DSM 44581</strain>
    </source>
</reference>
<protein>
    <recommendedName>
        <fullName evidence="4">ATP-grasp domain-containing protein</fullName>
    </recommendedName>
</protein>